<dbReference type="EMBL" id="CP012332">
    <property type="protein sequence ID" value="AKU91400.1"/>
    <property type="molecule type" value="Genomic_DNA"/>
</dbReference>
<evidence type="ECO:0000259" key="6">
    <source>
        <dbReference type="Pfam" id="PF04542"/>
    </source>
</evidence>
<dbReference type="InterPro" id="IPR039425">
    <property type="entry name" value="RNA_pol_sigma-70-like"/>
</dbReference>
<evidence type="ECO:0000313" key="7">
    <source>
        <dbReference type="EMBL" id="AKU91400.1"/>
    </source>
</evidence>
<dbReference type="SUPFAM" id="SSF88659">
    <property type="entry name" value="Sigma3 and sigma4 domains of RNA polymerase sigma factors"/>
    <property type="match status" value="1"/>
</dbReference>
<dbReference type="InterPro" id="IPR013324">
    <property type="entry name" value="RNA_pol_sigma_r3/r4-like"/>
</dbReference>
<keyword evidence="2" id="KW-0805">Transcription regulation</keyword>
<dbReference type="NCBIfam" id="TIGR02937">
    <property type="entry name" value="sigma70-ECF"/>
    <property type="match status" value="1"/>
</dbReference>
<sequence length="157" mass="18149">MDRETLDEAYRRCFPMIREKCARMLADPDEAQDVAQETFIRLWQNGLAGSDPRTVTAWAYRTSTRLAVDRLRQRKRIANTSLPLEVESPGPDGVLEARWELERLARTTPPRELEAAILQRFDRLGQLEIAGILGASERTVRRLLERFDRRRAEEVGV</sequence>
<feature type="domain" description="RNA polymerase sigma-70 region 2" evidence="6">
    <location>
        <begin position="10"/>
        <end position="76"/>
    </location>
</feature>
<evidence type="ECO:0000256" key="3">
    <source>
        <dbReference type="ARBA" id="ARBA00023082"/>
    </source>
</evidence>
<evidence type="ECO:0000256" key="4">
    <source>
        <dbReference type="ARBA" id="ARBA00023125"/>
    </source>
</evidence>
<accession>A0A0K1PD02</accession>
<dbReference type="GO" id="GO:0006352">
    <property type="term" value="P:DNA-templated transcription initiation"/>
    <property type="evidence" value="ECO:0007669"/>
    <property type="project" value="InterPro"/>
</dbReference>
<dbReference type="InterPro" id="IPR036388">
    <property type="entry name" value="WH-like_DNA-bd_sf"/>
</dbReference>
<dbReference type="STRING" id="1391653.AKJ08_1787"/>
<evidence type="ECO:0000256" key="5">
    <source>
        <dbReference type="ARBA" id="ARBA00023163"/>
    </source>
</evidence>
<dbReference type="Gene3D" id="1.10.1740.10">
    <property type="match status" value="1"/>
</dbReference>
<dbReference type="Pfam" id="PF04542">
    <property type="entry name" value="Sigma70_r2"/>
    <property type="match status" value="1"/>
</dbReference>
<keyword evidence="3" id="KW-0731">Sigma factor</keyword>
<keyword evidence="4" id="KW-0238">DNA-binding</keyword>
<keyword evidence="5" id="KW-0804">Transcription</keyword>
<dbReference type="KEGG" id="vin:AKJ08_1787"/>
<dbReference type="InterPro" id="IPR013325">
    <property type="entry name" value="RNA_pol_sigma_r2"/>
</dbReference>
<dbReference type="Proteomes" id="UP000055590">
    <property type="component" value="Chromosome"/>
</dbReference>
<name>A0A0K1PD02_9BACT</name>
<evidence type="ECO:0000256" key="1">
    <source>
        <dbReference type="ARBA" id="ARBA00010641"/>
    </source>
</evidence>
<dbReference type="AlphaFoldDB" id="A0A0K1PD02"/>
<dbReference type="InterPro" id="IPR014284">
    <property type="entry name" value="RNA_pol_sigma-70_dom"/>
</dbReference>
<dbReference type="GO" id="GO:0016987">
    <property type="term" value="F:sigma factor activity"/>
    <property type="evidence" value="ECO:0007669"/>
    <property type="project" value="UniProtKB-KW"/>
</dbReference>
<keyword evidence="8" id="KW-1185">Reference proteome</keyword>
<dbReference type="PANTHER" id="PTHR43133:SF8">
    <property type="entry name" value="RNA POLYMERASE SIGMA FACTOR HI_1459-RELATED"/>
    <property type="match status" value="1"/>
</dbReference>
<gene>
    <name evidence="7" type="ORF">AKJ08_1787</name>
</gene>
<evidence type="ECO:0000256" key="2">
    <source>
        <dbReference type="ARBA" id="ARBA00023015"/>
    </source>
</evidence>
<dbReference type="Gene3D" id="1.10.10.10">
    <property type="entry name" value="Winged helix-like DNA-binding domain superfamily/Winged helix DNA-binding domain"/>
    <property type="match status" value="1"/>
</dbReference>
<dbReference type="GO" id="GO:0003677">
    <property type="term" value="F:DNA binding"/>
    <property type="evidence" value="ECO:0007669"/>
    <property type="project" value="UniProtKB-KW"/>
</dbReference>
<organism evidence="7 8">
    <name type="scientific">Vulgatibacter incomptus</name>
    <dbReference type="NCBI Taxonomy" id="1391653"/>
    <lineage>
        <taxon>Bacteria</taxon>
        <taxon>Pseudomonadati</taxon>
        <taxon>Myxococcota</taxon>
        <taxon>Myxococcia</taxon>
        <taxon>Myxococcales</taxon>
        <taxon>Cystobacterineae</taxon>
        <taxon>Vulgatibacteraceae</taxon>
        <taxon>Vulgatibacter</taxon>
    </lineage>
</organism>
<dbReference type="SUPFAM" id="SSF88946">
    <property type="entry name" value="Sigma2 domain of RNA polymerase sigma factors"/>
    <property type="match status" value="1"/>
</dbReference>
<dbReference type="PANTHER" id="PTHR43133">
    <property type="entry name" value="RNA POLYMERASE ECF-TYPE SIGMA FACTO"/>
    <property type="match status" value="1"/>
</dbReference>
<proteinExistence type="inferred from homology"/>
<dbReference type="RefSeq" id="WP_050725715.1">
    <property type="nucleotide sequence ID" value="NZ_CP012332.1"/>
</dbReference>
<protein>
    <submittedName>
        <fullName evidence="7">RNA polymerase sigma factor RpoE</fullName>
    </submittedName>
</protein>
<reference evidence="7 8" key="1">
    <citation type="submission" date="2015-08" db="EMBL/GenBank/DDBJ databases">
        <authorList>
            <person name="Babu N.S."/>
            <person name="Beckwith C.J."/>
            <person name="Beseler K.G."/>
            <person name="Brison A."/>
            <person name="Carone J.V."/>
            <person name="Caskin T.P."/>
            <person name="Diamond M."/>
            <person name="Durham M.E."/>
            <person name="Foxe J.M."/>
            <person name="Go M."/>
            <person name="Henderson B.A."/>
            <person name="Jones I.B."/>
            <person name="McGettigan J.A."/>
            <person name="Micheletti S.J."/>
            <person name="Nasrallah M.E."/>
            <person name="Ortiz D."/>
            <person name="Piller C.R."/>
            <person name="Privatt S.R."/>
            <person name="Schneider S.L."/>
            <person name="Sharp S."/>
            <person name="Smith T.C."/>
            <person name="Stanton J.D."/>
            <person name="Ullery H.E."/>
            <person name="Wilson R.J."/>
            <person name="Serrano M.G."/>
            <person name="Buck G."/>
            <person name="Lee V."/>
            <person name="Wang Y."/>
            <person name="Carvalho R."/>
            <person name="Voegtly L."/>
            <person name="Shi R."/>
            <person name="Duckworth R."/>
            <person name="Johnson A."/>
            <person name="Loviza R."/>
            <person name="Walstead R."/>
            <person name="Shah Z."/>
            <person name="Kiflezghi M."/>
            <person name="Wade K."/>
            <person name="Ball S.L."/>
            <person name="Bradley K.W."/>
            <person name="Asai D.J."/>
            <person name="Bowman C.A."/>
            <person name="Russell D.A."/>
            <person name="Pope W.H."/>
            <person name="Jacobs-Sera D."/>
            <person name="Hendrix R.W."/>
            <person name="Hatfull G.F."/>
        </authorList>
    </citation>
    <scope>NUCLEOTIDE SEQUENCE [LARGE SCALE GENOMIC DNA]</scope>
    <source>
        <strain evidence="7 8">DSM 27710</strain>
    </source>
</reference>
<comment type="similarity">
    <text evidence="1">Belongs to the sigma-70 factor family. ECF subfamily.</text>
</comment>
<dbReference type="InterPro" id="IPR007627">
    <property type="entry name" value="RNA_pol_sigma70_r2"/>
</dbReference>
<evidence type="ECO:0000313" key="8">
    <source>
        <dbReference type="Proteomes" id="UP000055590"/>
    </source>
</evidence>